<dbReference type="Gene3D" id="3.80.10.10">
    <property type="entry name" value="Ribonuclease Inhibitor"/>
    <property type="match status" value="1"/>
</dbReference>
<keyword evidence="5" id="KW-1133">Transmembrane helix</keyword>
<feature type="region of interest" description="Disordered" evidence="4">
    <location>
        <begin position="1"/>
        <end position="137"/>
    </location>
</feature>
<dbReference type="PANTHER" id="PTHR48053:SF71">
    <property type="entry name" value="LEUCINE RICH REPEAT FAMILY PROTEIN, EXPRESSED"/>
    <property type="match status" value="1"/>
</dbReference>
<proteinExistence type="predicted"/>
<dbReference type="AlphaFoldDB" id="A0ABD3NPM9"/>
<keyword evidence="5" id="KW-0812">Transmembrane</keyword>
<feature type="compositionally biased region" description="Basic and acidic residues" evidence="4">
    <location>
        <begin position="63"/>
        <end position="73"/>
    </location>
</feature>
<comment type="caution">
    <text evidence="6">The sequence shown here is derived from an EMBL/GenBank/DDBJ whole genome shotgun (WGS) entry which is preliminary data.</text>
</comment>
<accession>A0ABD3NPM9</accession>
<feature type="compositionally biased region" description="Polar residues" evidence="4">
    <location>
        <begin position="26"/>
        <end position="43"/>
    </location>
</feature>
<keyword evidence="3" id="KW-0677">Repeat</keyword>
<evidence type="ECO:0000313" key="7">
    <source>
        <dbReference type="Proteomes" id="UP001530400"/>
    </source>
</evidence>
<dbReference type="PANTHER" id="PTHR48053">
    <property type="entry name" value="LEUCINE RICH REPEAT FAMILY PROTEIN, EXPRESSED"/>
    <property type="match status" value="1"/>
</dbReference>
<reference evidence="6 7" key="1">
    <citation type="submission" date="2024-10" db="EMBL/GenBank/DDBJ databases">
        <title>Updated reference genomes for cyclostephanoid diatoms.</title>
        <authorList>
            <person name="Roberts W.R."/>
            <person name="Alverson A.J."/>
        </authorList>
    </citation>
    <scope>NUCLEOTIDE SEQUENCE [LARGE SCALE GENOMIC DNA]</scope>
    <source>
        <strain evidence="6 7">AJA010-31</strain>
    </source>
</reference>
<evidence type="ECO:0000313" key="6">
    <source>
        <dbReference type="EMBL" id="KAL3777541.1"/>
    </source>
</evidence>
<evidence type="ECO:0000256" key="3">
    <source>
        <dbReference type="ARBA" id="ARBA00022737"/>
    </source>
</evidence>
<evidence type="ECO:0000256" key="1">
    <source>
        <dbReference type="ARBA" id="ARBA00004167"/>
    </source>
</evidence>
<dbReference type="FunFam" id="3.80.10.10:FF:000383">
    <property type="entry name" value="Leucine-rich repeat receptor protein kinase EMS1"/>
    <property type="match status" value="1"/>
</dbReference>
<organism evidence="6 7">
    <name type="scientific">Cyclotella atomus</name>
    <dbReference type="NCBI Taxonomy" id="382360"/>
    <lineage>
        <taxon>Eukaryota</taxon>
        <taxon>Sar</taxon>
        <taxon>Stramenopiles</taxon>
        <taxon>Ochrophyta</taxon>
        <taxon>Bacillariophyta</taxon>
        <taxon>Coscinodiscophyceae</taxon>
        <taxon>Thalassiosirophycidae</taxon>
        <taxon>Stephanodiscales</taxon>
        <taxon>Stephanodiscaceae</taxon>
        <taxon>Cyclotella</taxon>
    </lineage>
</organism>
<keyword evidence="7" id="KW-1185">Reference proteome</keyword>
<feature type="transmembrane region" description="Helical" evidence="5">
    <location>
        <begin position="287"/>
        <end position="308"/>
    </location>
</feature>
<comment type="subcellular location">
    <subcellularLocation>
        <location evidence="1">Membrane</location>
        <topology evidence="1">Single-pass membrane protein</topology>
    </subcellularLocation>
</comment>
<dbReference type="InterPro" id="IPR032675">
    <property type="entry name" value="LRR_dom_sf"/>
</dbReference>
<keyword evidence="5" id="KW-0472">Membrane</keyword>
<evidence type="ECO:0008006" key="8">
    <source>
        <dbReference type="Google" id="ProtNLM"/>
    </source>
</evidence>
<dbReference type="SUPFAM" id="SSF52058">
    <property type="entry name" value="L domain-like"/>
    <property type="match status" value="1"/>
</dbReference>
<evidence type="ECO:0000256" key="4">
    <source>
        <dbReference type="SAM" id="MobiDB-lite"/>
    </source>
</evidence>
<gene>
    <name evidence="6" type="ORF">ACHAWO_005960</name>
</gene>
<evidence type="ECO:0000256" key="2">
    <source>
        <dbReference type="ARBA" id="ARBA00022729"/>
    </source>
</evidence>
<dbReference type="Proteomes" id="UP001530400">
    <property type="component" value="Unassembled WGS sequence"/>
</dbReference>
<dbReference type="GO" id="GO:0016020">
    <property type="term" value="C:membrane"/>
    <property type="evidence" value="ECO:0007669"/>
    <property type="project" value="UniProtKB-SubCell"/>
</dbReference>
<dbReference type="InterPro" id="IPR051716">
    <property type="entry name" value="Plant_RL_S/T_kinase"/>
</dbReference>
<keyword evidence="2" id="KW-0732">Signal</keyword>
<protein>
    <recommendedName>
        <fullName evidence="8">L domain-like protein</fullName>
    </recommendedName>
</protein>
<feature type="compositionally biased region" description="Polar residues" evidence="4">
    <location>
        <begin position="117"/>
        <end position="134"/>
    </location>
</feature>
<evidence type="ECO:0000256" key="5">
    <source>
        <dbReference type="SAM" id="Phobius"/>
    </source>
</evidence>
<feature type="region of interest" description="Disordered" evidence="4">
    <location>
        <begin position="187"/>
        <end position="217"/>
    </location>
</feature>
<feature type="compositionally biased region" description="Basic residues" evidence="4">
    <location>
        <begin position="16"/>
        <end position="25"/>
    </location>
</feature>
<name>A0ABD3NPM9_9STRA</name>
<feature type="compositionally biased region" description="Basic and acidic residues" evidence="4">
    <location>
        <begin position="192"/>
        <end position="217"/>
    </location>
</feature>
<dbReference type="InterPro" id="IPR001611">
    <property type="entry name" value="Leu-rich_rpt"/>
</dbReference>
<dbReference type="Pfam" id="PF00560">
    <property type="entry name" value="LRR_1"/>
    <property type="match status" value="1"/>
</dbReference>
<dbReference type="EMBL" id="JALLPJ020001038">
    <property type="protein sequence ID" value="KAL3777541.1"/>
    <property type="molecule type" value="Genomic_DNA"/>
</dbReference>
<sequence length="701" mass="77354">MKSPDDAVEGSGSGDHRRHRHHHHPASNTLQSGNPSVPAATQSEEARALLSKSEGDVDQAMDALEKRIREKSRAASQASDGPHVCHEPAGSFEALLERKRRAAAASSSTSAAAADVMTSTTISASAPRTSSSKQAAEVLDRRINAKLAANHSLLEPKDRVTPRDIEMLEQGIVRDGQDEKTNAEDELQATAKSDKDTDDCQRESEDMFREQGRSNVPERQDSEIYYPNVTADTRIMQEIAQEGIQVDESGAIQAYVADAVIDEADVVAVIKSDEEIEREERREYFTFFGKAVACIVFLIVIIGVPVTLKVTKVIPDRVVVITESPTESPSSMPSQSPSTMPSSIGFTEVVEKLLPISGETLMDVVSPQHKAARWIADEDPMQLDINDPGFEQRYAMAVFYYSLDGDNWNSKDGWLSGQSECDWEFVTGPGCVDGCINGKVCALKMDGWLGSQKGTLPEELGVLTEIVYFELQYRENDLTGSIPSSIGTSWTKLTAFLVAWNRLHGAFPFVNNPMLGTIFFNGNMIEDNIDKLTTLKSLSWLEAETNNFIGTLPEAFIELPYLWKVRLTNNSLTGAIPDTFTNASLLESFLVSGNRFTGGIPPSLATIPNLRKLELSRNLLTGSIPSSLYQMQNLQELHIDNNNLGGSLSQVEEPLYIGVREFAFNNNTFEGRFPVEQFEKTEILSKLLLVLFSLLYFFTDD</sequence>
<feature type="compositionally biased region" description="Low complexity" evidence="4">
    <location>
        <begin position="103"/>
        <end position="114"/>
    </location>
</feature>